<comment type="similarity">
    <text evidence="5">Belongs to the bacterial solute-binding protein PotD/PotF family.</text>
</comment>
<dbReference type="PRINTS" id="PR00909">
    <property type="entry name" value="SPERMDNBNDNG"/>
</dbReference>
<keyword evidence="2 5" id="KW-0813">Transport</keyword>
<dbReference type="SUPFAM" id="SSF53850">
    <property type="entry name" value="Periplasmic binding protein-like II"/>
    <property type="match status" value="1"/>
</dbReference>
<name>A0ABV7TXW5_9NEIS</name>
<evidence type="ECO:0000256" key="4">
    <source>
        <dbReference type="ARBA" id="ARBA00022764"/>
    </source>
</evidence>
<dbReference type="EMBL" id="JBHRYH010000045">
    <property type="protein sequence ID" value="MFC3627550.1"/>
    <property type="molecule type" value="Genomic_DNA"/>
</dbReference>
<dbReference type="RefSeq" id="WP_390281299.1">
    <property type="nucleotide sequence ID" value="NZ_JBHRYH010000045.1"/>
</dbReference>
<keyword evidence="8" id="KW-1185">Reference proteome</keyword>
<dbReference type="Proteomes" id="UP001595636">
    <property type="component" value="Unassembled WGS sequence"/>
</dbReference>
<dbReference type="Pfam" id="PF13416">
    <property type="entry name" value="SBP_bac_8"/>
    <property type="match status" value="1"/>
</dbReference>
<evidence type="ECO:0000256" key="6">
    <source>
        <dbReference type="SAM" id="SignalP"/>
    </source>
</evidence>
<comment type="subcellular location">
    <subcellularLocation>
        <location evidence="1 5">Periplasm</location>
    </subcellularLocation>
</comment>
<evidence type="ECO:0000313" key="8">
    <source>
        <dbReference type="Proteomes" id="UP001595636"/>
    </source>
</evidence>
<dbReference type="PIRSF" id="PIRSF019574">
    <property type="entry name" value="Periplasmic_polyamine_BP"/>
    <property type="match status" value="1"/>
</dbReference>
<reference evidence="8" key="1">
    <citation type="journal article" date="2019" name="Int. J. Syst. Evol. Microbiol.">
        <title>The Global Catalogue of Microorganisms (GCM) 10K type strain sequencing project: providing services to taxonomists for standard genome sequencing and annotation.</title>
        <authorList>
            <consortium name="The Broad Institute Genomics Platform"/>
            <consortium name="The Broad Institute Genome Sequencing Center for Infectious Disease"/>
            <person name="Wu L."/>
            <person name="Ma J."/>
        </authorList>
    </citation>
    <scope>NUCLEOTIDE SEQUENCE [LARGE SCALE GENOMIC DNA]</scope>
    <source>
        <strain evidence="8">KCTC 42195</strain>
    </source>
</reference>
<keyword evidence="3 6" id="KW-0732">Signal</keyword>
<feature type="signal peptide" evidence="6">
    <location>
        <begin position="1"/>
        <end position="23"/>
    </location>
</feature>
<evidence type="ECO:0000256" key="1">
    <source>
        <dbReference type="ARBA" id="ARBA00004418"/>
    </source>
</evidence>
<comment type="function">
    <text evidence="5">Required for the activity of the bacterial periplasmic transport system of putrescine.</text>
</comment>
<protein>
    <recommendedName>
        <fullName evidence="5">Putrescine-binding periplasmic protein</fullName>
    </recommendedName>
</protein>
<feature type="chain" id="PRO_5045416461" description="Putrescine-binding periplasmic protein" evidence="6">
    <location>
        <begin position="24"/>
        <end position="347"/>
    </location>
</feature>
<dbReference type="Gene3D" id="3.40.190.10">
    <property type="entry name" value="Periplasmic binding protein-like II"/>
    <property type="match status" value="2"/>
</dbReference>
<dbReference type="PANTHER" id="PTHR30222">
    <property type="entry name" value="SPERMIDINE/PUTRESCINE-BINDING PERIPLASMIC PROTEIN"/>
    <property type="match status" value="1"/>
</dbReference>
<dbReference type="InterPro" id="IPR001188">
    <property type="entry name" value="Sperm_putr-bd"/>
</dbReference>
<dbReference type="InterPro" id="IPR006059">
    <property type="entry name" value="SBP"/>
</dbReference>
<keyword evidence="4 5" id="KW-0574">Periplasm</keyword>
<evidence type="ECO:0000256" key="3">
    <source>
        <dbReference type="ARBA" id="ARBA00022729"/>
    </source>
</evidence>
<evidence type="ECO:0000313" key="7">
    <source>
        <dbReference type="EMBL" id="MFC3627550.1"/>
    </source>
</evidence>
<evidence type="ECO:0000256" key="5">
    <source>
        <dbReference type="PIRNR" id="PIRNR019574"/>
    </source>
</evidence>
<dbReference type="PANTHER" id="PTHR30222:SF12">
    <property type="entry name" value="NORSPERMIDINE SENSOR"/>
    <property type="match status" value="1"/>
</dbReference>
<sequence>MKPSKLHVVTLSLGLLAASPAMAAGELNLYNWSDYIPQGLLKRFEKESGIKVNLDVFDSNESLLAKLKAGAKGYDVVVPSDYMVKIMVDEGLLEKIDVSKMPNFKLVQAPLDKPDFDPQRAYSAPYMWGVTGFTYDASRVPGGKLDASWKSFFQPPAQLKGKMVALNDVSELYKAAAIYLKLDQCTEDPKQAKRIQELLEQQKPLLAMYNSDGTIERMQAQEVIMHQQWNGAAYRTRQKLKSAVFVYPKEGIPFWNDNLVVPKGAKNRDNALRFINWMMDPKNIAEASNFTGYNNAIKGSSNYFLADLKADPAINPTPAMRALFVPNKNCSPKANQLRDRVWTKLKK</sequence>
<gene>
    <name evidence="7" type="ORF">ACFOKJ_15630</name>
</gene>
<evidence type="ECO:0000256" key="2">
    <source>
        <dbReference type="ARBA" id="ARBA00022448"/>
    </source>
</evidence>
<comment type="caution">
    <text evidence="7">The sequence shown here is derived from an EMBL/GenBank/DDBJ whole genome shotgun (WGS) entry which is preliminary data.</text>
</comment>
<proteinExistence type="inferred from homology"/>
<organism evidence="7 8">
    <name type="scientific">Vogesella amnigena</name>
    <dbReference type="NCBI Taxonomy" id="1507449"/>
    <lineage>
        <taxon>Bacteria</taxon>
        <taxon>Pseudomonadati</taxon>
        <taxon>Pseudomonadota</taxon>
        <taxon>Betaproteobacteria</taxon>
        <taxon>Neisseriales</taxon>
        <taxon>Chromobacteriaceae</taxon>
        <taxon>Vogesella</taxon>
    </lineage>
</organism>
<accession>A0ABV7TXW5</accession>